<dbReference type="CDD" id="cd04301">
    <property type="entry name" value="NAT_SF"/>
    <property type="match status" value="1"/>
</dbReference>
<dbReference type="PROSITE" id="PS00806">
    <property type="entry name" value="ALDOLASE_CLASS_II_2"/>
    <property type="match status" value="1"/>
</dbReference>
<keyword evidence="3" id="KW-1185">Reference proteome</keyword>
<dbReference type="InterPro" id="IPR000182">
    <property type="entry name" value="GNAT_dom"/>
</dbReference>
<accession>A0ABR4A1K4</accession>
<evidence type="ECO:0000313" key="3">
    <source>
        <dbReference type="Proteomes" id="UP001590950"/>
    </source>
</evidence>
<dbReference type="PANTHER" id="PTHR42791:SF17">
    <property type="entry name" value="ACETYLTRANSFERASE, GNAT FAMILY FAMILY (AFU_ORTHOLOGUE AFUA_8G05690)"/>
    <property type="match status" value="1"/>
</dbReference>
<gene>
    <name evidence="2" type="ORF">N7G274_007978</name>
</gene>
<dbReference type="PROSITE" id="PS51186">
    <property type="entry name" value="GNAT"/>
    <property type="match status" value="1"/>
</dbReference>
<organism evidence="2 3">
    <name type="scientific">Stereocaulon virgatum</name>
    <dbReference type="NCBI Taxonomy" id="373712"/>
    <lineage>
        <taxon>Eukaryota</taxon>
        <taxon>Fungi</taxon>
        <taxon>Dikarya</taxon>
        <taxon>Ascomycota</taxon>
        <taxon>Pezizomycotina</taxon>
        <taxon>Lecanoromycetes</taxon>
        <taxon>OSLEUM clade</taxon>
        <taxon>Lecanoromycetidae</taxon>
        <taxon>Lecanorales</taxon>
        <taxon>Lecanorineae</taxon>
        <taxon>Stereocaulaceae</taxon>
        <taxon>Stereocaulon</taxon>
    </lineage>
</organism>
<proteinExistence type="predicted"/>
<dbReference type="Proteomes" id="UP001590950">
    <property type="component" value="Unassembled WGS sequence"/>
</dbReference>
<dbReference type="InterPro" id="IPR052523">
    <property type="entry name" value="Trichothecene_AcTrans"/>
</dbReference>
<name>A0ABR4A1K4_9LECA</name>
<feature type="domain" description="N-acetyltransferase" evidence="1">
    <location>
        <begin position="309"/>
        <end position="463"/>
    </location>
</feature>
<evidence type="ECO:0000259" key="1">
    <source>
        <dbReference type="PROSITE" id="PS51186"/>
    </source>
</evidence>
<dbReference type="InterPro" id="IPR016181">
    <property type="entry name" value="Acyl_CoA_acyltransferase"/>
</dbReference>
<dbReference type="Pfam" id="PF13508">
    <property type="entry name" value="Acetyltransf_7"/>
    <property type="match status" value="1"/>
</dbReference>
<comment type="caution">
    <text evidence="2">The sequence shown here is derived from an EMBL/GenBank/DDBJ whole genome shotgun (WGS) entry which is preliminary data.</text>
</comment>
<dbReference type="SUPFAM" id="SSF55729">
    <property type="entry name" value="Acyl-CoA N-acyltransferases (Nat)"/>
    <property type="match status" value="2"/>
</dbReference>
<sequence length="481" mass="53469">MPLVVSPVLLSDLPSVHRLSLSVEAVSTTGSLLFPYGASETSVAYLVEQDEKNMRDPNSTSRHIIVRDIPDGEDAYGYGRRARGKIVSYATWNFFVTPEEGAAKEGVGGDRRRDGGGAYYESWPPDAHHEALKALVEMGRKKREGIMGNKRYAFLASLCTSLAHRRMGAASKLIKWGLALADAHLLPTYVESTPNALHLYLGHGFQKVDTMTVDLHRWGRDHVQEHTILIRPAKRASNSPNEIAISPVLINADFTAFDRIGNTAFTPDSYAQVPPSPNPSKPTSIFPLIFKDVPSTLDPSHRTTSFIENSLTDPTSHYLKAFIPSTNKTIAFALFHVCPTPSLRPQFMRWHPSGNHTLVNAFFGKMHENQERYMKGKPYLLVQELAVLPGWQRKGVGRRLLGWGLERADTEGWECWLDASKEGLGLYKKFGFRDIGCVEVELGEWGGEEGVVERAVEMVRGVGEGAVVDNFERSDMYSINA</sequence>
<evidence type="ECO:0000313" key="2">
    <source>
        <dbReference type="EMBL" id="KAL2039310.1"/>
    </source>
</evidence>
<dbReference type="Gene3D" id="3.40.630.30">
    <property type="match status" value="2"/>
</dbReference>
<reference evidence="2 3" key="1">
    <citation type="submission" date="2024-09" db="EMBL/GenBank/DDBJ databases">
        <title>Rethinking Asexuality: The Enigmatic Case of Functional Sexual Genes in Lepraria (Stereocaulaceae).</title>
        <authorList>
            <person name="Doellman M."/>
            <person name="Sun Y."/>
            <person name="Barcenas-Pena A."/>
            <person name="Lumbsch H.T."/>
            <person name="Grewe F."/>
        </authorList>
    </citation>
    <scope>NUCLEOTIDE SEQUENCE [LARGE SCALE GENOMIC DNA]</scope>
    <source>
        <strain evidence="2 3">Mercado 3170</strain>
    </source>
</reference>
<dbReference type="EMBL" id="JBEFKJ010000026">
    <property type="protein sequence ID" value="KAL2039310.1"/>
    <property type="molecule type" value="Genomic_DNA"/>
</dbReference>
<protein>
    <recommendedName>
        <fullName evidence="1">N-acetyltransferase domain-containing protein</fullName>
    </recommendedName>
</protein>
<dbReference type="PANTHER" id="PTHR42791">
    <property type="entry name" value="GNAT FAMILY ACETYLTRANSFERASE"/>
    <property type="match status" value="1"/>
</dbReference>
<dbReference type="InterPro" id="IPR000771">
    <property type="entry name" value="FBA_II"/>
</dbReference>